<dbReference type="InterPro" id="IPR036237">
    <property type="entry name" value="Xyl_isomerase-like_sf"/>
</dbReference>
<sequence>MNSRQKLMYHSLASKQATLAMDLDIARTVGFDGLETSGGKIRSYLDAGFAIAELKSLIGDTEIPGIGFLIDIERQGTGKTALMQEADALFQLADAVGARGVQVITGPLHTDALHRDAALTAPTLYRGLVGLPVETQIALTASNLRELADLAAGYGLLLYLESLSWTPLNTMDRQLRLIEKADRTNIRLVIDFWHCYTSGDTPDRLATLDKDLIYGVHVCDSLDFQGGIPDESVLRNVPTGSGVLKLKEWVQAVQATGYRGWWSCELFCRRQHQENSYEVARHLLATMKELIRSAP</sequence>
<keyword evidence="2" id="KW-0413">Isomerase</keyword>
<dbReference type="RefSeq" id="WP_149232625.1">
    <property type="nucleotide sequence ID" value="NZ_JALJXJ010000010.1"/>
</dbReference>
<reference evidence="2 3" key="1">
    <citation type="submission" date="2019-08" db="EMBL/GenBank/DDBJ databases">
        <authorList>
            <person name="Grouzdev D."/>
            <person name="Tikhonova E."/>
            <person name="Kravchenko I."/>
        </authorList>
    </citation>
    <scope>NUCLEOTIDE SEQUENCE [LARGE SCALE GENOMIC DNA]</scope>
    <source>
        <strain evidence="2 3">59b</strain>
    </source>
</reference>
<dbReference type="AlphaFoldDB" id="A0A5A9GK41"/>
<gene>
    <name evidence="2" type="ORF">FZ942_18865</name>
</gene>
<accession>A0A5A9GK41</accession>
<dbReference type="Proteomes" id="UP000324927">
    <property type="component" value="Unassembled WGS sequence"/>
</dbReference>
<evidence type="ECO:0000259" key="1">
    <source>
        <dbReference type="Pfam" id="PF01261"/>
    </source>
</evidence>
<evidence type="ECO:0000313" key="2">
    <source>
        <dbReference type="EMBL" id="KAA0594868.1"/>
    </source>
</evidence>
<name>A0A5A9GK41_AZOLI</name>
<dbReference type="PANTHER" id="PTHR12110">
    <property type="entry name" value="HYDROXYPYRUVATE ISOMERASE"/>
    <property type="match status" value="1"/>
</dbReference>
<dbReference type="Pfam" id="PF01261">
    <property type="entry name" value="AP_endonuc_2"/>
    <property type="match status" value="1"/>
</dbReference>
<dbReference type="EMBL" id="VTTN01000007">
    <property type="protein sequence ID" value="KAA0594868.1"/>
    <property type="molecule type" value="Genomic_DNA"/>
</dbReference>
<dbReference type="PANTHER" id="PTHR12110:SF21">
    <property type="entry name" value="XYLOSE ISOMERASE-LIKE TIM BARREL DOMAIN-CONTAINING PROTEIN"/>
    <property type="match status" value="1"/>
</dbReference>
<feature type="domain" description="Xylose isomerase-like TIM barrel" evidence="1">
    <location>
        <begin position="23"/>
        <end position="280"/>
    </location>
</feature>
<dbReference type="Gene3D" id="3.20.20.150">
    <property type="entry name" value="Divalent-metal-dependent TIM barrel enzymes"/>
    <property type="match status" value="1"/>
</dbReference>
<dbReference type="OrthoDB" id="9787068at2"/>
<evidence type="ECO:0000313" key="3">
    <source>
        <dbReference type="Proteomes" id="UP000324927"/>
    </source>
</evidence>
<dbReference type="InterPro" id="IPR050312">
    <property type="entry name" value="IolE/XylAMocC-like"/>
</dbReference>
<proteinExistence type="predicted"/>
<dbReference type="GO" id="GO:0016853">
    <property type="term" value="F:isomerase activity"/>
    <property type="evidence" value="ECO:0007669"/>
    <property type="project" value="UniProtKB-KW"/>
</dbReference>
<organism evidence="2 3">
    <name type="scientific">Azospirillum lipoferum</name>
    <dbReference type="NCBI Taxonomy" id="193"/>
    <lineage>
        <taxon>Bacteria</taxon>
        <taxon>Pseudomonadati</taxon>
        <taxon>Pseudomonadota</taxon>
        <taxon>Alphaproteobacteria</taxon>
        <taxon>Rhodospirillales</taxon>
        <taxon>Azospirillaceae</taxon>
        <taxon>Azospirillum</taxon>
    </lineage>
</organism>
<comment type="caution">
    <text evidence="2">The sequence shown here is derived from an EMBL/GenBank/DDBJ whole genome shotgun (WGS) entry which is preliminary data.</text>
</comment>
<protein>
    <submittedName>
        <fullName evidence="2">Sugar phosphate isomerase/epimerase</fullName>
    </submittedName>
</protein>
<dbReference type="SUPFAM" id="SSF51658">
    <property type="entry name" value="Xylose isomerase-like"/>
    <property type="match status" value="1"/>
</dbReference>
<dbReference type="InterPro" id="IPR013022">
    <property type="entry name" value="Xyl_isomerase-like_TIM-brl"/>
</dbReference>
<keyword evidence="3" id="KW-1185">Reference proteome</keyword>